<evidence type="ECO:0000313" key="1">
    <source>
        <dbReference type="EMBL" id="GJT72591.1"/>
    </source>
</evidence>
<keyword evidence="2" id="KW-1185">Reference proteome</keyword>
<comment type="caution">
    <text evidence="1">The sequence shown here is derived from an EMBL/GenBank/DDBJ whole genome shotgun (WGS) entry which is preliminary data.</text>
</comment>
<organism evidence="1 2">
    <name type="scientific">Tanacetum coccineum</name>
    <dbReference type="NCBI Taxonomy" id="301880"/>
    <lineage>
        <taxon>Eukaryota</taxon>
        <taxon>Viridiplantae</taxon>
        <taxon>Streptophyta</taxon>
        <taxon>Embryophyta</taxon>
        <taxon>Tracheophyta</taxon>
        <taxon>Spermatophyta</taxon>
        <taxon>Magnoliopsida</taxon>
        <taxon>eudicotyledons</taxon>
        <taxon>Gunneridae</taxon>
        <taxon>Pentapetalae</taxon>
        <taxon>asterids</taxon>
        <taxon>campanulids</taxon>
        <taxon>Asterales</taxon>
        <taxon>Asteraceae</taxon>
        <taxon>Asteroideae</taxon>
        <taxon>Anthemideae</taxon>
        <taxon>Anthemidinae</taxon>
        <taxon>Tanacetum</taxon>
    </lineage>
</organism>
<reference evidence="1" key="2">
    <citation type="submission" date="2022-01" db="EMBL/GenBank/DDBJ databases">
        <authorList>
            <person name="Yamashiro T."/>
            <person name="Shiraishi A."/>
            <person name="Satake H."/>
            <person name="Nakayama K."/>
        </authorList>
    </citation>
    <scope>NUCLEOTIDE SEQUENCE</scope>
</reference>
<reference evidence="1" key="1">
    <citation type="journal article" date="2022" name="Int. J. Mol. Sci.">
        <title>Draft Genome of Tanacetum Coccineum: Genomic Comparison of Closely Related Tanacetum-Family Plants.</title>
        <authorList>
            <person name="Yamashiro T."/>
            <person name="Shiraishi A."/>
            <person name="Nakayama K."/>
            <person name="Satake H."/>
        </authorList>
    </citation>
    <scope>NUCLEOTIDE SEQUENCE</scope>
</reference>
<evidence type="ECO:0000313" key="2">
    <source>
        <dbReference type="Proteomes" id="UP001151760"/>
    </source>
</evidence>
<dbReference type="EMBL" id="BQNB010018272">
    <property type="protein sequence ID" value="GJT72591.1"/>
    <property type="molecule type" value="Genomic_DNA"/>
</dbReference>
<protein>
    <submittedName>
        <fullName evidence="1">Uncharacterized protein</fullName>
    </submittedName>
</protein>
<name>A0ABQ5GAM3_9ASTR</name>
<accession>A0ABQ5GAM3</accession>
<proteinExistence type="predicted"/>
<gene>
    <name evidence="1" type="ORF">Tco_1031877</name>
</gene>
<sequence length="176" mass="21600">MDESTPFGSCTQEQLEDFDPWVEDQGISTDDLQRMQNALNDMMRRRCNSREEHQYHLDQMNIYMEIQIVWESKKEYLTLQIPKKLALVYQSCERNPKIPPMTLFNQNRFYLKNGNCETRKYVLSLHKVHAFLFPENDLEELNTRWVRKTIKRFNLYTRYVVDYWKSLWALWKPYRR</sequence>
<dbReference type="Proteomes" id="UP001151760">
    <property type="component" value="Unassembled WGS sequence"/>
</dbReference>